<gene>
    <name evidence="1" type="ORF">DU506_11215</name>
</gene>
<dbReference type="Proteomes" id="UP000253204">
    <property type="component" value="Unassembled WGS sequence"/>
</dbReference>
<evidence type="ECO:0000313" key="2">
    <source>
        <dbReference type="Proteomes" id="UP000253204"/>
    </source>
</evidence>
<accession>A0A368U0P1</accession>
<comment type="caution">
    <text evidence="1">The sequence shown here is derived from an EMBL/GenBank/DDBJ whole genome shotgun (WGS) entry which is preliminary data.</text>
</comment>
<protein>
    <submittedName>
        <fullName evidence="1">Transposase</fullName>
    </submittedName>
</protein>
<organism evidence="1 2">
    <name type="scientific">Vreelandella rituensis</name>
    <dbReference type="NCBI Taxonomy" id="2282306"/>
    <lineage>
        <taxon>Bacteria</taxon>
        <taxon>Pseudomonadati</taxon>
        <taxon>Pseudomonadota</taxon>
        <taxon>Gammaproteobacteria</taxon>
        <taxon>Oceanospirillales</taxon>
        <taxon>Halomonadaceae</taxon>
        <taxon>Vreelandella</taxon>
    </lineage>
</organism>
<reference evidence="1 2" key="1">
    <citation type="submission" date="2018-07" db="EMBL/GenBank/DDBJ databases">
        <title>Halomonas rutogse sp. nov., isolated from Lake TangqianCo on Tibetan Plateau.</title>
        <authorList>
            <person name="Lu H."/>
            <person name="Xing P."/>
            <person name="Wu Q."/>
        </authorList>
    </citation>
    <scope>NUCLEOTIDE SEQUENCE [LARGE SCALE GENOMIC DNA]</scope>
    <source>
        <strain evidence="1 2">TQ8S</strain>
    </source>
</reference>
<proteinExistence type="predicted"/>
<name>A0A368U0P1_9GAMM</name>
<keyword evidence="2" id="KW-1185">Reference proteome</keyword>
<feature type="non-terminal residue" evidence="1">
    <location>
        <position position="67"/>
    </location>
</feature>
<sequence length="67" mass="7485">MPIIRSDSLALHVTSADQQTALADTLALYRRLVRDLMTVAYTHWPQVGVCEGNAVVEVIERLIHPTQ</sequence>
<evidence type="ECO:0000313" key="1">
    <source>
        <dbReference type="EMBL" id="RCV90689.1"/>
    </source>
</evidence>
<dbReference type="EMBL" id="QPIJ01000025">
    <property type="protein sequence ID" value="RCV90689.1"/>
    <property type="molecule type" value="Genomic_DNA"/>
</dbReference>
<dbReference type="AlphaFoldDB" id="A0A368U0P1"/>